<evidence type="ECO:0000313" key="2">
    <source>
        <dbReference type="EMBL" id="MFD1527374.1"/>
    </source>
</evidence>
<proteinExistence type="predicted"/>
<dbReference type="EMBL" id="JBHUDH010000187">
    <property type="protein sequence ID" value="MFD1527374.1"/>
    <property type="molecule type" value="Genomic_DNA"/>
</dbReference>
<gene>
    <name evidence="2" type="ORF">ACFR9S_13895</name>
</gene>
<dbReference type="AlphaFoldDB" id="A0ABD6B975"/>
<comment type="caution">
    <text evidence="2">The sequence shown here is derived from an EMBL/GenBank/DDBJ whole genome shotgun (WGS) entry which is preliminary data.</text>
</comment>
<protein>
    <submittedName>
        <fullName evidence="2">Uncharacterized protein</fullName>
    </submittedName>
</protein>
<feature type="compositionally biased region" description="Acidic residues" evidence="1">
    <location>
        <begin position="46"/>
        <end position="71"/>
    </location>
</feature>
<organism evidence="2 3">
    <name type="scientific">Halolamina salina</name>
    <dbReference type="NCBI Taxonomy" id="1220023"/>
    <lineage>
        <taxon>Archaea</taxon>
        <taxon>Methanobacteriati</taxon>
        <taxon>Methanobacteriota</taxon>
        <taxon>Stenosarchaea group</taxon>
        <taxon>Halobacteria</taxon>
        <taxon>Halobacteriales</taxon>
        <taxon>Haloferacaceae</taxon>
    </lineage>
</organism>
<evidence type="ECO:0000256" key="1">
    <source>
        <dbReference type="SAM" id="MobiDB-lite"/>
    </source>
</evidence>
<evidence type="ECO:0000313" key="3">
    <source>
        <dbReference type="Proteomes" id="UP001597111"/>
    </source>
</evidence>
<dbReference type="Proteomes" id="UP001597111">
    <property type="component" value="Unassembled WGS sequence"/>
</dbReference>
<sequence length="198" mass="20718">MPDDQPKPDDESEVETSQEGASEGGEEGGSDQPDIAPDEQASIPEGLDDIDPEEAEEAAGVDEEDVEDEQAGADSDIADPGASGGEATEASPLKAGNLYVSVVQSVTNAQIEKFGDEDAEELGDDHFEQYDLAHHFNETMDYMGVGSDMEPHEALLMATVLSVGDGLVSETDVLDKQVSRLMDKAMNGDGAENGGVAA</sequence>
<keyword evidence="3" id="KW-1185">Reference proteome</keyword>
<accession>A0ABD6B975</accession>
<name>A0ABD6B975_9EURY</name>
<reference evidence="2 3" key="1">
    <citation type="journal article" date="2019" name="Int. J. Syst. Evol. Microbiol.">
        <title>The Global Catalogue of Microorganisms (GCM) 10K type strain sequencing project: providing services to taxonomists for standard genome sequencing and annotation.</title>
        <authorList>
            <consortium name="The Broad Institute Genomics Platform"/>
            <consortium name="The Broad Institute Genome Sequencing Center for Infectious Disease"/>
            <person name="Wu L."/>
            <person name="Ma J."/>
        </authorList>
    </citation>
    <scope>NUCLEOTIDE SEQUENCE [LARGE SCALE GENOMIC DNA]</scope>
    <source>
        <strain evidence="2 3">CGMCC 1.12285</strain>
    </source>
</reference>
<dbReference type="RefSeq" id="WP_379730501.1">
    <property type="nucleotide sequence ID" value="NZ_JBHSWZ010000006.1"/>
</dbReference>
<feature type="region of interest" description="Disordered" evidence="1">
    <location>
        <begin position="1"/>
        <end position="93"/>
    </location>
</feature>